<reference evidence="14 15" key="1">
    <citation type="submission" date="2019-10" db="EMBL/GenBank/DDBJ databases">
        <title>Streptomyces tenebrisbrunneis sp.nov., an endogenous actinomycete isolated from of Lycium ruthenicum.</title>
        <authorList>
            <person name="Ma L."/>
        </authorList>
    </citation>
    <scope>NUCLEOTIDE SEQUENCE [LARGE SCALE GENOMIC DNA]</scope>
    <source>
        <strain evidence="14 15">TRM 66187</strain>
    </source>
</reference>
<sequence length="356" mass="38560">MSLHESPQYAHIPSIVYARWADPARWLRTRNRVRSGPGLWETGRVKSTRHAPRVIAVVGPTAAGKSDLGVALAHRLGGEVVNADSMQLYRGMDIGTAKLTPAEREGVPHRLLDIWDVTEAASVAEYQRLARAEIDRLLAEGRTPVLVGGSGLYVRGAIDALEFPGTDPAVRARLEAELAADGPGALHARLAAADPAAAGAILPGNGRRIVRALEVIEITGRPFTANLPGHESVYDTVQIGVDVARPELDARIASRVDRMWDQGLVAEVRALEAAGLREGRTASRALGYQQVLAFLAGECTEDEARAETVRATKRFARRQDSWFRRDPRVHWLSGAADGRRELPGQALTLVERAVTA</sequence>
<dbReference type="InterPro" id="IPR027417">
    <property type="entry name" value="P-loop_NTPase"/>
</dbReference>
<evidence type="ECO:0000256" key="12">
    <source>
        <dbReference type="RuleBase" id="RU003784"/>
    </source>
</evidence>
<comment type="caution">
    <text evidence="10">Lacks conserved residue(s) required for the propagation of feature annotation.</text>
</comment>
<feature type="site" description="Interaction with substrate tRNA" evidence="10">
    <location>
        <position position="150"/>
    </location>
</feature>
<keyword evidence="7 10" id="KW-0067">ATP-binding</keyword>
<comment type="subunit">
    <text evidence="10">Monomer.</text>
</comment>
<dbReference type="SUPFAM" id="SSF52540">
    <property type="entry name" value="P-loop containing nucleoside triphosphate hydrolases"/>
    <property type="match status" value="1"/>
</dbReference>
<comment type="catalytic activity">
    <reaction evidence="9 10 11">
        <text>adenosine(37) in tRNA + dimethylallyl diphosphate = N(6)-dimethylallyladenosine(37) in tRNA + diphosphate</text>
        <dbReference type="Rhea" id="RHEA:26482"/>
        <dbReference type="Rhea" id="RHEA-COMP:10162"/>
        <dbReference type="Rhea" id="RHEA-COMP:10375"/>
        <dbReference type="ChEBI" id="CHEBI:33019"/>
        <dbReference type="ChEBI" id="CHEBI:57623"/>
        <dbReference type="ChEBI" id="CHEBI:74411"/>
        <dbReference type="ChEBI" id="CHEBI:74415"/>
        <dbReference type="EC" id="2.5.1.75"/>
    </reaction>
</comment>
<keyword evidence="4 10" id="KW-0808">Transferase</keyword>
<organism evidence="14 15">
    <name type="scientific">Streptomyces lycii</name>
    <dbReference type="NCBI Taxonomy" id="2654337"/>
    <lineage>
        <taxon>Bacteria</taxon>
        <taxon>Bacillati</taxon>
        <taxon>Actinomycetota</taxon>
        <taxon>Actinomycetes</taxon>
        <taxon>Kitasatosporales</taxon>
        <taxon>Streptomycetaceae</taxon>
        <taxon>Streptomyces</taxon>
    </lineage>
</organism>
<dbReference type="PANTHER" id="PTHR11088:SF60">
    <property type="entry name" value="TRNA DIMETHYLALLYLTRANSFERASE"/>
    <property type="match status" value="1"/>
</dbReference>
<dbReference type="InterPro" id="IPR039657">
    <property type="entry name" value="Dimethylallyltransferase"/>
</dbReference>
<feature type="binding site" evidence="10">
    <location>
        <begin position="61"/>
        <end position="66"/>
    </location>
    <ligand>
        <name>substrate</name>
    </ligand>
</feature>
<keyword evidence="5 10" id="KW-0819">tRNA processing</keyword>
<evidence type="ECO:0000256" key="6">
    <source>
        <dbReference type="ARBA" id="ARBA00022741"/>
    </source>
</evidence>
<evidence type="ECO:0000256" key="8">
    <source>
        <dbReference type="ARBA" id="ARBA00022842"/>
    </source>
</evidence>
<dbReference type="Gene3D" id="1.10.20.140">
    <property type="match status" value="1"/>
</dbReference>
<dbReference type="NCBIfam" id="TIGR00174">
    <property type="entry name" value="miaA"/>
    <property type="match status" value="1"/>
</dbReference>
<keyword evidence="6 10" id="KW-0547">Nucleotide-binding</keyword>
<protein>
    <recommendedName>
        <fullName evidence="10">tRNA dimethylallyltransferase</fullName>
        <ecNumber evidence="10">2.5.1.75</ecNumber>
    </recommendedName>
    <alternativeName>
        <fullName evidence="10">Dimethylallyl diphosphate:tRNA dimethylallyltransferase</fullName>
        <shortName evidence="10">DMAPP:tRNA dimethylallyltransferase</shortName>
        <shortName evidence="10">DMATase</shortName>
    </alternativeName>
    <alternativeName>
        <fullName evidence="10">Isopentenyl-diphosphate:tRNA isopentenyltransferase</fullName>
        <shortName evidence="10">IPP transferase</shortName>
        <shortName evidence="10">IPPT</shortName>
        <shortName evidence="10">IPTase</shortName>
    </alternativeName>
</protein>
<dbReference type="HAMAP" id="MF_00185">
    <property type="entry name" value="IPP_trans"/>
    <property type="match status" value="1"/>
</dbReference>
<comment type="caution">
    <text evidence="14">The sequence shown here is derived from an EMBL/GenBank/DDBJ whole genome shotgun (WGS) entry which is preliminary data.</text>
</comment>
<dbReference type="GO" id="GO:0052381">
    <property type="term" value="F:tRNA dimethylallyltransferase activity"/>
    <property type="evidence" value="ECO:0007669"/>
    <property type="project" value="UniProtKB-EC"/>
</dbReference>
<feature type="binding site" evidence="10">
    <location>
        <begin position="59"/>
        <end position="66"/>
    </location>
    <ligand>
        <name>ATP</name>
        <dbReference type="ChEBI" id="CHEBI:30616"/>
    </ligand>
</feature>
<evidence type="ECO:0000256" key="2">
    <source>
        <dbReference type="ARBA" id="ARBA00003213"/>
    </source>
</evidence>
<gene>
    <name evidence="10 14" type="primary">miaA</name>
    <name evidence="14" type="ORF">GCU69_31525</name>
</gene>
<comment type="similarity">
    <text evidence="3 10 13">Belongs to the IPP transferase family.</text>
</comment>
<dbReference type="PANTHER" id="PTHR11088">
    <property type="entry name" value="TRNA DIMETHYLALLYLTRANSFERASE"/>
    <property type="match status" value="1"/>
</dbReference>
<evidence type="ECO:0000313" key="14">
    <source>
        <dbReference type="EMBL" id="KAF4405216.1"/>
    </source>
</evidence>
<evidence type="ECO:0000256" key="5">
    <source>
        <dbReference type="ARBA" id="ARBA00022694"/>
    </source>
</evidence>
<accession>A0ABQ7FBM0</accession>
<dbReference type="EC" id="2.5.1.75" evidence="10"/>
<evidence type="ECO:0000256" key="7">
    <source>
        <dbReference type="ARBA" id="ARBA00022840"/>
    </source>
</evidence>
<proteinExistence type="inferred from homology"/>
<feature type="region of interest" description="Interaction with substrate tRNA" evidence="10">
    <location>
        <begin position="84"/>
        <end position="87"/>
    </location>
</feature>
<dbReference type="InterPro" id="IPR018022">
    <property type="entry name" value="IPT"/>
</dbReference>
<feature type="site" description="Interaction with substrate tRNA" evidence="10">
    <location>
        <position position="171"/>
    </location>
</feature>
<evidence type="ECO:0000256" key="4">
    <source>
        <dbReference type="ARBA" id="ARBA00022679"/>
    </source>
</evidence>
<evidence type="ECO:0000256" key="11">
    <source>
        <dbReference type="RuleBase" id="RU003783"/>
    </source>
</evidence>
<comment type="function">
    <text evidence="2 10 12">Catalyzes the transfer of a dimethylallyl group onto the adenine at position 37 in tRNAs that read codons beginning with uridine, leading to the formation of N6-(dimethylallyl)adenosine (i(6)A).</text>
</comment>
<evidence type="ECO:0000256" key="10">
    <source>
        <dbReference type="HAMAP-Rule" id="MF_00185"/>
    </source>
</evidence>
<comment type="cofactor">
    <cofactor evidence="1 10">
        <name>Mg(2+)</name>
        <dbReference type="ChEBI" id="CHEBI:18420"/>
    </cofactor>
</comment>
<name>A0ABQ7FBM0_9ACTN</name>
<dbReference type="Pfam" id="PF01715">
    <property type="entry name" value="IPPT"/>
    <property type="match status" value="1"/>
</dbReference>
<keyword evidence="15" id="KW-1185">Reference proteome</keyword>
<evidence type="ECO:0000256" key="3">
    <source>
        <dbReference type="ARBA" id="ARBA00005842"/>
    </source>
</evidence>
<evidence type="ECO:0000256" key="1">
    <source>
        <dbReference type="ARBA" id="ARBA00001946"/>
    </source>
</evidence>
<dbReference type="Proteomes" id="UP000621266">
    <property type="component" value="Unassembled WGS sequence"/>
</dbReference>
<evidence type="ECO:0000256" key="9">
    <source>
        <dbReference type="ARBA" id="ARBA00049563"/>
    </source>
</evidence>
<evidence type="ECO:0000256" key="13">
    <source>
        <dbReference type="RuleBase" id="RU003785"/>
    </source>
</evidence>
<dbReference type="EMBL" id="WHPN01000426">
    <property type="protein sequence ID" value="KAF4405216.1"/>
    <property type="molecule type" value="Genomic_DNA"/>
</dbReference>
<evidence type="ECO:0000313" key="15">
    <source>
        <dbReference type="Proteomes" id="UP000621266"/>
    </source>
</evidence>
<keyword evidence="8 10" id="KW-0460">Magnesium</keyword>
<dbReference type="Gene3D" id="3.40.50.300">
    <property type="entry name" value="P-loop containing nucleotide triphosphate hydrolases"/>
    <property type="match status" value="1"/>
</dbReference>